<feature type="transmembrane region" description="Helical" evidence="1">
    <location>
        <begin position="112"/>
        <end position="133"/>
    </location>
</feature>
<dbReference type="Proteomes" id="UP000249873">
    <property type="component" value="Chromosome"/>
</dbReference>
<keyword evidence="1" id="KW-0812">Transmembrane</keyword>
<feature type="transmembrane region" description="Helical" evidence="1">
    <location>
        <begin position="16"/>
        <end position="36"/>
    </location>
</feature>
<name>A0A2Z4GGH1_9BACT</name>
<dbReference type="OrthoDB" id="182994at2"/>
<feature type="transmembrane region" description="Helical" evidence="1">
    <location>
        <begin position="266"/>
        <end position="288"/>
    </location>
</feature>
<keyword evidence="1" id="KW-1133">Transmembrane helix</keyword>
<evidence type="ECO:0000313" key="2">
    <source>
        <dbReference type="EMBL" id="AWW00361.1"/>
    </source>
</evidence>
<feature type="transmembrane region" description="Helical" evidence="1">
    <location>
        <begin position="392"/>
        <end position="416"/>
    </location>
</feature>
<feature type="transmembrane region" description="Helical" evidence="1">
    <location>
        <begin position="145"/>
        <end position="164"/>
    </location>
</feature>
<feature type="transmembrane region" description="Helical" evidence="1">
    <location>
        <begin position="176"/>
        <end position="195"/>
    </location>
</feature>
<evidence type="ECO:0000313" key="3">
    <source>
        <dbReference type="Proteomes" id="UP000249873"/>
    </source>
</evidence>
<reference evidence="2 3" key="1">
    <citation type="submission" date="2018-05" db="EMBL/GenBank/DDBJ databases">
        <title>Complete genome sequence of Arcticibacterium luteifluviistationis SM1504T, a cytophagaceae bacterium isolated from Arctic surface seawater.</title>
        <authorList>
            <person name="Li Y."/>
            <person name="Qin Q.-L."/>
        </authorList>
    </citation>
    <scope>NUCLEOTIDE SEQUENCE [LARGE SCALE GENOMIC DNA]</scope>
    <source>
        <strain evidence="2 3">SM1504</strain>
    </source>
</reference>
<keyword evidence="3" id="KW-1185">Reference proteome</keyword>
<accession>A0A2Z4GGH1</accession>
<dbReference type="SUPFAM" id="SSF103473">
    <property type="entry name" value="MFS general substrate transporter"/>
    <property type="match status" value="1"/>
</dbReference>
<dbReference type="InterPro" id="IPR036259">
    <property type="entry name" value="MFS_trans_sf"/>
</dbReference>
<feature type="transmembrane region" description="Helical" evidence="1">
    <location>
        <begin position="222"/>
        <end position="240"/>
    </location>
</feature>
<feature type="transmembrane region" description="Helical" evidence="1">
    <location>
        <begin position="358"/>
        <end position="380"/>
    </location>
</feature>
<dbReference type="RefSeq" id="WP_111373727.1">
    <property type="nucleotide sequence ID" value="NZ_CP029480.1"/>
</dbReference>
<keyword evidence="1" id="KW-0472">Membrane</keyword>
<dbReference type="Pfam" id="PF18943">
    <property type="entry name" value="DUF5690"/>
    <property type="match status" value="1"/>
</dbReference>
<dbReference type="AlphaFoldDB" id="A0A2Z4GGH1"/>
<feature type="transmembrane region" description="Helical" evidence="1">
    <location>
        <begin position="297"/>
        <end position="316"/>
    </location>
</feature>
<protein>
    <recommendedName>
        <fullName evidence="4">MFS transporter</fullName>
    </recommendedName>
</protein>
<proteinExistence type="predicted"/>
<feature type="transmembrane region" description="Helical" evidence="1">
    <location>
        <begin position="328"/>
        <end position="346"/>
    </location>
</feature>
<dbReference type="InterPro" id="IPR043745">
    <property type="entry name" value="DUF5690"/>
</dbReference>
<organism evidence="2 3">
    <name type="scientific">Arcticibacterium luteifluviistationis</name>
    <dbReference type="NCBI Taxonomy" id="1784714"/>
    <lineage>
        <taxon>Bacteria</taxon>
        <taxon>Pseudomonadati</taxon>
        <taxon>Bacteroidota</taxon>
        <taxon>Cytophagia</taxon>
        <taxon>Cytophagales</taxon>
        <taxon>Leadbetterellaceae</taxon>
        <taxon>Arcticibacterium</taxon>
    </lineage>
</organism>
<dbReference type="KEGG" id="als:DJ013_20160"/>
<feature type="transmembrane region" description="Helical" evidence="1">
    <location>
        <begin position="56"/>
        <end position="74"/>
    </location>
</feature>
<evidence type="ECO:0000256" key="1">
    <source>
        <dbReference type="SAM" id="Phobius"/>
    </source>
</evidence>
<gene>
    <name evidence="2" type="ORF">DJ013_20160</name>
</gene>
<feature type="transmembrane region" description="Helical" evidence="1">
    <location>
        <begin position="86"/>
        <end position="106"/>
    </location>
</feature>
<evidence type="ECO:0008006" key="4">
    <source>
        <dbReference type="Google" id="ProtNLM"/>
    </source>
</evidence>
<sequence>MKNQVITRALTHNKGLFILWAVIATFGAYFCTYAFRKPYTTGTFEGFFFGKMEYKTIIIIAQVIGYMLSKFLGIKIISELKAKQRILLIISLILIALLSLTLFAFIPAPYNIIFMFMNGLPLGMVWGVIFSFLEGRRLTELLGMALSVNMIITSGILKSTYLFIQTNFAFSDFEMPLVMGCTFFPFFLLSVWMLSKLPPPTQAEKNSKMSRKAMTKTEKRKVWQELFPGLSLLIISYALFTTLRDFRDNFAVEIWHNLDAKIDISVFARTESLIGIIVMSLIALLVLIKSNRIAYRFINLAMIVSLFGLLLSTILFKQGQLSPFNWLVSQGISFYLPYLLIQIAFFERLIPILKIKSNAGYFVYLCDSVGYLGSVLLLFYKEFLATNLNYAQLLISFSYITATVGLALIIGQYFFFSYLLNQKNKVSDLVQTSN</sequence>
<dbReference type="EMBL" id="CP029480">
    <property type="protein sequence ID" value="AWW00361.1"/>
    <property type="molecule type" value="Genomic_DNA"/>
</dbReference>